<evidence type="ECO:0000259" key="3">
    <source>
        <dbReference type="Pfam" id="PF00501"/>
    </source>
</evidence>
<evidence type="ECO:0000313" key="6">
    <source>
        <dbReference type="Proteomes" id="UP000326354"/>
    </source>
</evidence>
<feature type="domain" description="AMP-binding enzyme C-terminal" evidence="4">
    <location>
        <begin position="434"/>
        <end position="509"/>
    </location>
</feature>
<dbReference type="PANTHER" id="PTHR43767:SF1">
    <property type="entry name" value="NONRIBOSOMAL PEPTIDE SYNTHASE PES1 (EUROFUNG)-RELATED"/>
    <property type="match status" value="1"/>
</dbReference>
<evidence type="ECO:0000259" key="4">
    <source>
        <dbReference type="Pfam" id="PF13193"/>
    </source>
</evidence>
<keyword evidence="2 5" id="KW-0436">Ligase</keyword>
<reference evidence="5 6" key="1">
    <citation type="submission" date="2019-08" db="EMBL/GenBank/DDBJ databases">
        <title>Complete genome sequence of Candidatus Uab amorphum.</title>
        <authorList>
            <person name="Shiratori T."/>
            <person name="Suzuki S."/>
            <person name="Kakizawa Y."/>
            <person name="Ishida K."/>
        </authorList>
    </citation>
    <scope>NUCLEOTIDE SEQUENCE [LARGE SCALE GENOMIC DNA]</scope>
    <source>
        <strain evidence="5 6">SRT547</strain>
    </source>
</reference>
<dbReference type="NCBIfam" id="NF004837">
    <property type="entry name" value="PRK06187.1"/>
    <property type="match status" value="1"/>
</dbReference>
<dbReference type="InterPro" id="IPR000873">
    <property type="entry name" value="AMP-dep_synth/lig_dom"/>
</dbReference>
<dbReference type="Pfam" id="PF00501">
    <property type="entry name" value="AMP-binding"/>
    <property type="match status" value="1"/>
</dbReference>
<dbReference type="OrthoDB" id="9778383at2"/>
<dbReference type="EMBL" id="AP019860">
    <property type="protein sequence ID" value="BBM88125.1"/>
    <property type="molecule type" value="Genomic_DNA"/>
</dbReference>
<dbReference type="Proteomes" id="UP000326354">
    <property type="component" value="Chromosome"/>
</dbReference>
<dbReference type="AlphaFoldDB" id="A0A5S9IX37"/>
<dbReference type="PANTHER" id="PTHR43767">
    <property type="entry name" value="LONG-CHAIN-FATTY-ACID--COA LIGASE"/>
    <property type="match status" value="1"/>
</dbReference>
<dbReference type="InterPro" id="IPR042099">
    <property type="entry name" value="ANL_N_sf"/>
</dbReference>
<accession>A0A5S9IX37</accession>
<keyword evidence="6" id="KW-1185">Reference proteome</keyword>
<dbReference type="Gene3D" id="3.30.300.30">
    <property type="match status" value="1"/>
</dbReference>
<dbReference type="PROSITE" id="PS00455">
    <property type="entry name" value="AMP_BINDING"/>
    <property type="match status" value="1"/>
</dbReference>
<protein>
    <submittedName>
        <fullName evidence="5">Long-chain-fatty-acid--CoA ligase</fullName>
    </submittedName>
</protein>
<gene>
    <name evidence="5" type="ORF">UABAM_06541</name>
</gene>
<evidence type="ECO:0000313" key="5">
    <source>
        <dbReference type="EMBL" id="BBM88125.1"/>
    </source>
</evidence>
<dbReference type="RefSeq" id="WP_151972328.1">
    <property type="nucleotide sequence ID" value="NZ_AP019860.1"/>
</dbReference>
<dbReference type="GO" id="GO:0016878">
    <property type="term" value="F:acid-thiol ligase activity"/>
    <property type="evidence" value="ECO:0007669"/>
    <property type="project" value="UniProtKB-ARBA"/>
</dbReference>
<proteinExistence type="inferred from homology"/>
<dbReference type="InterPro" id="IPR045851">
    <property type="entry name" value="AMP-bd_C_sf"/>
</dbReference>
<sequence length="529" mass="58850">MLNIAHFIHNSNMRSPQKTAMRLGEKSFTYQELTALAGKVASFLEAQGIKKGDTVALSCPNVPYFPIVYYGILQLGAVVVPHNVLLKPAEIEYLLNDCEAKAYFAFEGTPELPMGQMAWEGTQKTLCKTFVIMTADPAAPSPIEGATTLGQILATSQPKQEITPTDANDTAVILYTSGTTGKPKGAELTHFNIFMNAQISRDLVADGAGHEDVFMMVLPLFHSFGQVVGMNATFYRGAELVMLPRFDPQVTLQLMYKHKVNIFAGVPTMYWALLNTASKIPEEQLTAVKNNIKVCASGGAALPVEIHQQFKQVFDVEILEGYGLSETSPVASFHHRGRPLKVGSIGEPVWGVEMKVFNEDCEEVPVGEVGEIVIRGHNIMKGYYRRVHETEHAMRSGWFHSGDMGKMDEDGYFYIVDRVKDMIVRGGFNVYPREIEEVLQQHEAVSLVAVIGVPHEQHGEEVKAFVVLNENAHITVDELIAWGKEKMAAYKYPRLIEICTELPMNATGKILKRELRDREAKKQEDNSQE</sequence>
<evidence type="ECO:0000256" key="1">
    <source>
        <dbReference type="ARBA" id="ARBA00006432"/>
    </source>
</evidence>
<dbReference type="Gene3D" id="3.40.50.12780">
    <property type="entry name" value="N-terminal domain of ligase-like"/>
    <property type="match status" value="1"/>
</dbReference>
<evidence type="ECO:0000256" key="2">
    <source>
        <dbReference type="ARBA" id="ARBA00022598"/>
    </source>
</evidence>
<comment type="similarity">
    <text evidence="1">Belongs to the ATP-dependent AMP-binding enzyme family.</text>
</comment>
<dbReference type="InterPro" id="IPR025110">
    <property type="entry name" value="AMP-bd_C"/>
</dbReference>
<dbReference type="FunFam" id="3.30.300.30:FF:000008">
    <property type="entry name" value="2,3-dihydroxybenzoate-AMP ligase"/>
    <property type="match status" value="1"/>
</dbReference>
<feature type="domain" description="AMP-dependent synthetase/ligase" evidence="3">
    <location>
        <begin position="12"/>
        <end position="384"/>
    </location>
</feature>
<dbReference type="InterPro" id="IPR050237">
    <property type="entry name" value="ATP-dep_AMP-bd_enzyme"/>
</dbReference>
<dbReference type="SUPFAM" id="SSF56801">
    <property type="entry name" value="Acetyl-CoA synthetase-like"/>
    <property type="match status" value="1"/>
</dbReference>
<dbReference type="CDD" id="cd05936">
    <property type="entry name" value="FC-FACS_FadD_like"/>
    <property type="match status" value="1"/>
</dbReference>
<organism evidence="5 6">
    <name type="scientific">Uabimicrobium amorphum</name>
    <dbReference type="NCBI Taxonomy" id="2596890"/>
    <lineage>
        <taxon>Bacteria</taxon>
        <taxon>Pseudomonadati</taxon>
        <taxon>Planctomycetota</taxon>
        <taxon>Candidatus Uabimicrobiia</taxon>
        <taxon>Candidatus Uabimicrobiales</taxon>
        <taxon>Candidatus Uabimicrobiaceae</taxon>
        <taxon>Candidatus Uabimicrobium</taxon>
    </lineage>
</organism>
<dbReference type="InterPro" id="IPR020845">
    <property type="entry name" value="AMP-binding_CS"/>
</dbReference>
<name>A0A5S9IX37_UABAM</name>
<dbReference type="KEGG" id="uam:UABAM_06541"/>
<dbReference type="Pfam" id="PF13193">
    <property type="entry name" value="AMP-binding_C"/>
    <property type="match status" value="1"/>
</dbReference>